<reference evidence="1" key="1">
    <citation type="submission" date="2022-10" db="EMBL/GenBank/DDBJ databases">
        <title>Genome Sequence of Xylaria curta.</title>
        <authorList>
            <person name="Buettner E."/>
        </authorList>
    </citation>
    <scope>NUCLEOTIDE SEQUENCE</scope>
    <source>
        <strain evidence="1">Babe10</strain>
    </source>
</reference>
<proteinExistence type="predicted"/>
<dbReference type="EMBL" id="JAPDGR010000079">
    <property type="protein sequence ID" value="KAJ2996858.1"/>
    <property type="molecule type" value="Genomic_DNA"/>
</dbReference>
<dbReference type="Proteomes" id="UP001143856">
    <property type="component" value="Unassembled WGS sequence"/>
</dbReference>
<name>A0ACC1PR29_9PEZI</name>
<organism evidence="1 2">
    <name type="scientific">Xylaria curta</name>
    <dbReference type="NCBI Taxonomy" id="42375"/>
    <lineage>
        <taxon>Eukaryota</taxon>
        <taxon>Fungi</taxon>
        <taxon>Dikarya</taxon>
        <taxon>Ascomycota</taxon>
        <taxon>Pezizomycotina</taxon>
        <taxon>Sordariomycetes</taxon>
        <taxon>Xylariomycetidae</taxon>
        <taxon>Xylariales</taxon>
        <taxon>Xylariaceae</taxon>
        <taxon>Xylaria</taxon>
    </lineage>
</organism>
<sequence>MGPEAQKTGVLNGHHANNVQDKNINDHSDGTDDPSTKEATTTPAPGFPPPPPNGGLQAWLHVVGGFMLFFNSWGLLNTFGVFQTYYESGALFERSSSDISWIGSVQSALVALGGVFSGPIYDRGYFRTLIVAGSLAIVVGMELLSLATEYYQVLLAQGILAGLGAGCLFVPCVSILPTYFNTRLGLAVGVASSGASIGGVIYPIVFNRLIGQIGYPWAVRVLGFIALGTLMIPIALMRMRYKSPKARALIDLSAFTDFQYMAFALGALIGFVGLSILLFYISFYPENTRVTDTRTSFYIVAIFNAASAFGRILPNALSDKIGIFNILTPCTIITAVLMFSFIGAQTEASIIALTVLSGFFSGVFIAMPPVCFAIITEDKSKIGTRIGMGFGMISLGLLAGGPAGGGVLGTVEPLRWTALWSFAGAVTFVSSLVFFTVRVHRSGFKIFIKT</sequence>
<keyword evidence="2" id="KW-1185">Reference proteome</keyword>
<accession>A0ACC1PR29</accession>
<protein>
    <submittedName>
        <fullName evidence="1">Uncharacterized protein</fullName>
    </submittedName>
</protein>
<gene>
    <name evidence="1" type="ORF">NUW58_g838</name>
</gene>
<evidence type="ECO:0000313" key="1">
    <source>
        <dbReference type="EMBL" id="KAJ2996858.1"/>
    </source>
</evidence>
<comment type="caution">
    <text evidence="1">The sequence shown here is derived from an EMBL/GenBank/DDBJ whole genome shotgun (WGS) entry which is preliminary data.</text>
</comment>
<evidence type="ECO:0000313" key="2">
    <source>
        <dbReference type="Proteomes" id="UP001143856"/>
    </source>
</evidence>